<dbReference type="KEGG" id="ngr:NAEGRDRAFT_80732"/>
<protein>
    <submittedName>
        <fullName evidence="4">Vacuolar sorting protein 9 domain-containing protein</fullName>
    </submittedName>
</protein>
<keyword evidence="1" id="KW-0175">Coiled coil</keyword>
<dbReference type="InterPro" id="IPR051248">
    <property type="entry name" value="UPF0507/Ank_repeat_27"/>
</dbReference>
<sequence>MEQPRQEKHSNHDQQEASVSSSCSMTTTTPATNYHACSDNSHQSMLSKALSQGSGSSPMANIDDLMVKTSSTIIDQQQSVQILSGKPANNPINIPSSSSSSCPLDSDTTSLSLSPSFSSPSSSFNHNRSLPASLSITPSSMPNSSVPSDGSSVTRDELTSSLPLQSPSFILSPSSQTNSTPLSQQQQESTNIPPTITTNNKSQLPSEQQQQQRTTSNISNISSNNRESLLASQVHEEEEESSIFQQPIIVHNNSSIPALSNQDNFSSLEENIKKYYQKVKEDEEVIVETKDVPPETVINVNYFIPNAKKKKDSANKNIDTIKQVLPQVADNIPSWVSELRRDWDEEITTNMDESKRQYFLKFSEDDTEESDEEESDENGLSAKKNVKIRKHMRQFIQEKEEDNSSKKYFLGASSEPNTPQKSTTNREKSSPPVSIKKNNKALSKPSEGVISESFNQSRFLDSTINTEFESFDKKAYVDPNTSTTSFIFRENAQKIVIPPIIAQPLLQEKEPSSPTRQKRHTFITNNSELKHFQPKKENLFKKLFTSAPKKRSEEDWRDELIKYDQRLSNYLKESRQVVKDLRKRQEIEYEKMQQEYAFLQRCHDSKLIEIFKELSSCKLIRLKQRRELEKGCKTLIKDRIKIIREILVQQAQQLKQVEQAGDINMKCYNLLPHYVKNESFYKDVEDILSDHESLSSQWNEIILLEQISKDLSERYTQMKKDSNINKKVITKKEVTIRLKSIIQRFIEEPVVPLCNFHSLNEGNSMQKDVHLDDQTWQSFINCVENDQRLEIEQEFFDLIADQRTEEGQSLRTFLKEINNAGLEKVPPAEIAEYVVIYVDYLSDRHAIKTDLEKQAILRLVSRLIYNEFGLGLRLQKIEIESQSQENYKFQQQVRLLRKLTANQLGVANKFLPIRAKFTGKQNSIKEMIHKQNQTPFYDPIATLGYLNYCVSPIDMLHCVYSCARQIHIIAKDNCSQRGKDFSFGADEFFPILVYVVVHAHLPNIHSALSYISKYSSQSRNSEVVYYLTCLEGAVMYAQELSEEDIQELVKQDDQDQDKPNEKEPLLTTSIETTKEANANSYDSNNFASSASVESTTLSLSEGSIP</sequence>
<feature type="region of interest" description="Disordered" evidence="2">
    <location>
        <begin position="85"/>
        <end position="224"/>
    </location>
</feature>
<dbReference type="Pfam" id="PF02204">
    <property type="entry name" value="VPS9"/>
    <property type="match status" value="1"/>
</dbReference>
<gene>
    <name evidence="4" type="ORF">NAEGRDRAFT_80732</name>
</gene>
<organism evidence="5">
    <name type="scientific">Naegleria gruberi</name>
    <name type="common">Amoeba</name>
    <dbReference type="NCBI Taxonomy" id="5762"/>
    <lineage>
        <taxon>Eukaryota</taxon>
        <taxon>Discoba</taxon>
        <taxon>Heterolobosea</taxon>
        <taxon>Tetramitia</taxon>
        <taxon>Eutetramitia</taxon>
        <taxon>Vahlkampfiidae</taxon>
        <taxon>Naegleria</taxon>
    </lineage>
</organism>
<evidence type="ECO:0000313" key="5">
    <source>
        <dbReference type="Proteomes" id="UP000006671"/>
    </source>
</evidence>
<proteinExistence type="predicted"/>
<feature type="coiled-coil region" evidence="1">
    <location>
        <begin position="575"/>
        <end position="602"/>
    </location>
</feature>
<dbReference type="InterPro" id="IPR037191">
    <property type="entry name" value="VPS9_dom_sf"/>
</dbReference>
<feature type="compositionally biased region" description="Acidic residues" evidence="2">
    <location>
        <begin position="365"/>
        <end position="377"/>
    </location>
</feature>
<feature type="region of interest" description="Disordered" evidence="2">
    <location>
        <begin position="363"/>
        <end position="448"/>
    </location>
</feature>
<feature type="compositionally biased region" description="Basic residues" evidence="2">
    <location>
        <begin position="384"/>
        <end position="393"/>
    </location>
</feature>
<evidence type="ECO:0000313" key="4">
    <source>
        <dbReference type="EMBL" id="EFC41400.1"/>
    </source>
</evidence>
<feature type="compositionally biased region" description="Polar residues" evidence="2">
    <location>
        <begin position="1066"/>
        <end position="1105"/>
    </location>
</feature>
<dbReference type="InterPro" id="IPR003123">
    <property type="entry name" value="VPS9"/>
</dbReference>
<dbReference type="SMART" id="SM00167">
    <property type="entry name" value="VPS9"/>
    <property type="match status" value="1"/>
</dbReference>
<reference evidence="4 5" key="1">
    <citation type="journal article" date="2010" name="Cell">
        <title>The genome of Naegleria gruberi illuminates early eukaryotic versatility.</title>
        <authorList>
            <person name="Fritz-Laylin L.K."/>
            <person name="Prochnik S.E."/>
            <person name="Ginger M.L."/>
            <person name="Dacks J.B."/>
            <person name="Carpenter M.L."/>
            <person name="Field M.C."/>
            <person name="Kuo A."/>
            <person name="Paredez A."/>
            <person name="Chapman J."/>
            <person name="Pham J."/>
            <person name="Shu S."/>
            <person name="Neupane R."/>
            <person name="Cipriano M."/>
            <person name="Mancuso J."/>
            <person name="Tu H."/>
            <person name="Salamov A."/>
            <person name="Lindquist E."/>
            <person name="Shapiro H."/>
            <person name="Lucas S."/>
            <person name="Grigoriev I.V."/>
            <person name="Cande W.Z."/>
            <person name="Fulton C."/>
            <person name="Rokhsar D.S."/>
            <person name="Dawson S.C."/>
        </authorList>
    </citation>
    <scope>NUCLEOTIDE SEQUENCE [LARGE SCALE GENOMIC DNA]</scope>
    <source>
        <strain evidence="4 5">NEG-M</strain>
    </source>
</reference>
<evidence type="ECO:0000256" key="2">
    <source>
        <dbReference type="SAM" id="MobiDB-lite"/>
    </source>
</evidence>
<feature type="compositionally biased region" description="Low complexity" evidence="2">
    <location>
        <begin position="190"/>
        <end position="200"/>
    </location>
</feature>
<dbReference type="AlphaFoldDB" id="D2VPA9"/>
<feature type="compositionally biased region" description="Low complexity" evidence="2">
    <location>
        <begin position="18"/>
        <end position="32"/>
    </location>
</feature>
<feature type="region of interest" description="Disordered" evidence="2">
    <location>
        <begin position="1"/>
        <end position="62"/>
    </location>
</feature>
<dbReference type="Gene3D" id="1.20.1050.80">
    <property type="entry name" value="VPS9 domain"/>
    <property type="match status" value="1"/>
</dbReference>
<feature type="compositionally biased region" description="Low complexity" evidence="2">
    <location>
        <begin position="95"/>
        <end position="124"/>
    </location>
</feature>
<accession>D2VPA9</accession>
<evidence type="ECO:0000259" key="3">
    <source>
        <dbReference type="PROSITE" id="PS51205"/>
    </source>
</evidence>
<feature type="compositionally biased region" description="Polar residues" evidence="2">
    <location>
        <begin position="125"/>
        <end position="189"/>
    </location>
</feature>
<name>D2VPA9_NAEGR</name>
<feature type="compositionally biased region" description="Basic and acidic residues" evidence="2">
    <location>
        <begin position="396"/>
        <end position="405"/>
    </location>
</feature>
<dbReference type="VEuPathDB" id="AmoebaDB:NAEGRDRAFT_80732"/>
<dbReference type="PANTHER" id="PTHR24170">
    <property type="entry name" value="ANKYRIN REPEAT DOMAIN-CONTAINING PROTEIN 27"/>
    <property type="match status" value="1"/>
</dbReference>
<feature type="region of interest" description="Disordered" evidence="2">
    <location>
        <begin position="1049"/>
        <end position="1105"/>
    </location>
</feature>
<dbReference type="OMA" id="QIHIIAK"/>
<dbReference type="OrthoDB" id="300289at2759"/>
<feature type="compositionally biased region" description="Polar residues" evidence="2">
    <location>
        <begin position="414"/>
        <end position="423"/>
    </location>
</feature>
<feature type="domain" description="VPS9" evidence="3">
    <location>
        <begin position="883"/>
        <end position="1046"/>
    </location>
</feature>
<dbReference type="InParanoid" id="D2VPA9"/>
<evidence type="ECO:0000256" key="1">
    <source>
        <dbReference type="SAM" id="Coils"/>
    </source>
</evidence>
<dbReference type="STRING" id="5762.D2VPA9"/>
<dbReference type="EMBL" id="GG738886">
    <property type="protein sequence ID" value="EFC41400.1"/>
    <property type="molecule type" value="Genomic_DNA"/>
</dbReference>
<feature type="compositionally biased region" description="Basic and acidic residues" evidence="2">
    <location>
        <begin position="1"/>
        <end position="15"/>
    </location>
</feature>
<dbReference type="GeneID" id="8856076"/>
<feature type="compositionally biased region" description="Polar residues" evidence="2">
    <location>
        <begin position="38"/>
        <end position="59"/>
    </location>
</feature>
<feature type="compositionally biased region" description="Basic and acidic residues" evidence="2">
    <location>
        <begin position="1049"/>
        <end position="1064"/>
    </location>
</feature>
<dbReference type="eggNOG" id="KOG2319">
    <property type="taxonomic scope" value="Eukaryota"/>
</dbReference>
<dbReference type="Proteomes" id="UP000006671">
    <property type="component" value="Unassembled WGS sequence"/>
</dbReference>
<dbReference type="SUPFAM" id="SSF109993">
    <property type="entry name" value="VPS9 domain"/>
    <property type="match status" value="1"/>
</dbReference>
<feature type="compositionally biased region" description="Low complexity" evidence="2">
    <location>
        <begin position="208"/>
        <end position="224"/>
    </location>
</feature>
<dbReference type="RefSeq" id="XP_002674144.1">
    <property type="nucleotide sequence ID" value="XM_002674098.1"/>
</dbReference>
<keyword evidence="5" id="KW-1185">Reference proteome</keyword>
<dbReference type="PROSITE" id="PS51205">
    <property type="entry name" value="VPS9"/>
    <property type="match status" value="1"/>
</dbReference>